<evidence type="ECO:0000256" key="4">
    <source>
        <dbReference type="ARBA" id="ARBA00022793"/>
    </source>
</evidence>
<keyword evidence="3" id="KW-0288">FMN</keyword>
<keyword evidence="4" id="KW-0456">Lyase</keyword>
<gene>
    <name evidence="10" type="ORF">PIB30_101898</name>
</gene>
<dbReference type="InterPro" id="IPR036551">
    <property type="entry name" value="Flavin_trans-like"/>
</dbReference>
<reference evidence="10 11" key="1">
    <citation type="journal article" date="2023" name="Plants (Basel)">
        <title>Bridging the Gap: Combining Genomics and Transcriptomics Approaches to Understand Stylosanthes scabra, an Orphan Legume from the Brazilian Caatinga.</title>
        <authorList>
            <person name="Ferreira-Neto J.R.C."/>
            <person name="da Silva M.D."/>
            <person name="Binneck E."/>
            <person name="de Melo N.F."/>
            <person name="da Silva R.H."/>
            <person name="de Melo A.L.T.M."/>
            <person name="Pandolfi V."/>
            <person name="Bustamante F.O."/>
            <person name="Brasileiro-Vidal A.C."/>
            <person name="Benko-Iseppon A.M."/>
        </authorList>
    </citation>
    <scope>NUCLEOTIDE SEQUENCE [LARGE SCALE GENOMIC DNA]</scope>
    <source>
        <tissue evidence="10">Leaves</tissue>
    </source>
</reference>
<dbReference type="EC" id="4.1.1.36" evidence="8"/>
<evidence type="ECO:0000256" key="1">
    <source>
        <dbReference type="ARBA" id="ARBA00001917"/>
    </source>
</evidence>
<proteinExistence type="inferred from homology"/>
<evidence type="ECO:0000256" key="8">
    <source>
        <dbReference type="ARBA" id="ARBA00066422"/>
    </source>
</evidence>
<comment type="cofactor">
    <cofactor evidence="1">
        <name>FMN</name>
        <dbReference type="ChEBI" id="CHEBI:58210"/>
    </cofactor>
</comment>
<comment type="similarity">
    <text evidence="6">Belongs to the HFCD (homooligomeric flavin containing Cys decarboxylase) superfamily.</text>
</comment>
<keyword evidence="2" id="KW-0341">Growth regulation</keyword>
<name>A0ABU6QYB1_9FABA</name>
<dbReference type="SUPFAM" id="SSF52507">
    <property type="entry name" value="Homo-oligomeric flavin-containing Cys decarboxylases, HFCD"/>
    <property type="match status" value="1"/>
</dbReference>
<evidence type="ECO:0000256" key="5">
    <source>
        <dbReference type="ARBA" id="ARBA00022993"/>
    </source>
</evidence>
<sequence length="204" mass="22568">MASSSATLLGKRKSTALAPHVAPRKPRILLAACGCVAAKKFAILCNCFLKWADVKVVLTKASQRFVDIAGIPQFVAMYTDGYEWLSWKRLGDPVLHIELANWAEIMVIAPLSADTLSKIVRGSSGNLLTSIVRAWDYSKPMFVATAMNTLMWRHPLTERHCISIDDLGINLIPPPAGELDDPDFISNTVRLSYDKRMQKQQGVV</sequence>
<dbReference type="EMBL" id="JASCZI010003051">
    <property type="protein sequence ID" value="MED6116617.1"/>
    <property type="molecule type" value="Genomic_DNA"/>
</dbReference>
<dbReference type="PANTHER" id="PTHR14359">
    <property type="entry name" value="HOMO-OLIGOMERIC FLAVIN CONTAINING CYS DECARBOXYLASE FAMILY"/>
    <property type="match status" value="1"/>
</dbReference>
<evidence type="ECO:0000256" key="6">
    <source>
        <dbReference type="ARBA" id="ARBA00038350"/>
    </source>
</evidence>
<accession>A0ABU6QYB1</accession>
<keyword evidence="5" id="KW-0173">Coenzyme A biosynthesis</keyword>
<dbReference type="InterPro" id="IPR003382">
    <property type="entry name" value="Flavoprotein"/>
</dbReference>
<organism evidence="10 11">
    <name type="scientific">Stylosanthes scabra</name>
    <dbReference type="NCBI Taxonomy" id="79078"/>
    <lineage>
        <taxon>Eukaryota</taxon>
        <taxon>Viridiplantae</taxon>
        <taxon>Streptophyta</taxon>
        <taxon>Embryophyta</taxon>
        <taxon>Tracheophyta</taxon>
        <taxon>Spermatophyta</taxon>
        <taxon>Magnoliopsida</taxon>
        <taxon>eudicotyledons</taxon>
        <taxon>Gunneridae</taxon>
        <taxon>Pentapetalae</taxon>
        <taxon>rosids</taxon>
        <taxon>fabids</taxon>
        <taxon>Fabales</taxon>
        <taxon>Fabaceae</taxon>
        <taxon>Papilionoideae</taxon>
        <taxon>50 kb inversion clade</taxon>
        <taxon>dalbergioids sensu lato</taxon>
        <taxon>Dalbergieae</taxon>
        <taxon>Pterocarpus clade</taxon>
        <taxon>Stylosanthes</taxon>
    </lineage>
</organism>
<evidence type="ECO:0000256" key="3">
    <source>
        <dbReference type="ARBA" id="ARBA00022643"/>
    </source>
</evidence>
<keyword evidence="3" id="KW-0285">Flavoprotein</keyword>
<keyword evidence="4" id="KW-0210">Decarboxylase</keyword>
<keyword evidence="11" id="KW-1185">Reference proteome</keyword>
<feature type="domain" description="Flavoprotein" evidence="9">
    <location>
        <begin position="27"/>
        <end position="164"/>
    </location>
</feature>
<evidence type="ECO:0000256" key="7">
    <source>
        <dbReference type="ARBA" id="ARBA00060685"/>
    </source>
</evidence>
<evidence type="ECO:0000313" key="10">
    <source>
        <dbReference type="EMBL" id="MED6116617.1"/>
    </source>
</evidence>
<evidence type="ECO:0000259" key="9">
    <source>
        <dbReference type="Pfam" id="PF02441"/>
    </source>
</evidence>
<dbReference type="Proteomes" id="UP001341840">
    <property type="component" value="Unassembled WGS sequence"/>
</dbReference>
<evidence type="ECO:0000313" key="11">
    <source>
        <dbReference type="Proteomes" id="UP001341840"/>
    </source>
</evidence>
<dbReference type="Pfam" id="PF02441">
    <property type="entry name" value="Flavoprotein"/>
    <property type="match status" value="1"/>
</dbReference>
<dbReference type="PANTHER" id="PTHR14359:SF6">
    <property type="entry name" value="PHOSPHOPANTOTHENOYLCYSTEINE DECARBOXYLASE"/>
    <property type="match status" value="1"/>
</dbReference>
<comment type="pathway">
    <text evidence="7">Cofactor biosynthesis; coenzyme A biosynthesis; CoA from (R)-pantothenate: step 3/5.</text>
</comment>
<dbReference type="Gene3D" id="3.40.50.1950">
    <property type="entry name" value="Flavin prenyltransferase-like"/>
    <property type="match status" value="1"/>
</dbReference>
<evidence type="ECO:0000256" key="2">
    <source>
        <dbReference type="ARBA" id="ARBA00022604"/>
    </source>
</evidence>
<protein>
    <recommendedName>
        <fullName evidence="8">phosphopantothenoylcysteine decarboxylase</fullName>
        <ecNumber evidence="8">4.1.1.36</ecNumber>
    </recommendedName>
</protein>
<comment type="caution">
    <text evidence="10">The sequence shown here is derived from an EMBL/GenBank/DDBJ whole genome shotgun (WGS) entry which is preliminary data.</text>
</comment>